<dbReference type="InterPro" id="IPR003004">
    <property type="entry name" value="GspF/PilC"/>
</dbReference>
<name>A0A844FTD5_9FIRM</name>
<dbReference type="Proteomes" id="UP000442619">
    <property type="component" value="Unassembled WGS sequence"/>
</dbReference>
<dbReference type="AlphaFoldDB" id="A0A844FTD5"/>
<dbReference type="GO" id="GO:0005886">
    <property type="term" value="C:plasma membrane"/>
    <property type="evidence" value="ECO:0007669"/>
    <property type="project" value="UniProtKB-SubCell"/>
</dbReference>
<feature type="transmembrane region" description="Helical" evidence="7">
    <location>
        <begin position="153"/>
        <end position="182"/>
    </location>
</feature>
<proteinExistence type="inferred from homology"/>
<protein>
    <submittedName>
        <fullName evidence="9">Type II secretion system F family protein</fullName>
    </submittedName>
</protein>
<accession>A0A844FTD5</accession>
<keyword evidence="6 7" id="KW-0472">Membrane</keyword>
<keyword evidence="10" id="KW-1185">Reference proteome</keyword>
<dbReference type="PRINTS" id="PR00812">
    <property type="entry name" value="BCTERIALGSPF"/>
</dbReference>
<evidence type="ECO:0000256" key="4">
    <source>
        <dbReference type="ARBA" id="ARBA00022692"/>
    </source>
</evidence>
<sequence length="343" mass="37957">MRQLTNKEIANFTGQVAMILHAGISPYEGISIMNEDNHTSPLHVHLARISNELDQGASFYKALMSTEAFPDYMLEMVHIGEESGTLENVMDALSKHYARLHTSSEDLRSAIAYPLIMIVMMMAVVIILITQVLPIFNRVYMQLGSTLSGSASFILHLGLFLNNYIFVFVILLVLLVLLYFYLTKTAKGQQKLSHYLSKASFSKNISRKLALSHFTSGMAIALSSGLDIDDSFKLSSSLVENDLLLKQIKDAQKIMEEKDIAQGLTESKVLTGMDARMIKLGYKTGGMEEIFHKISATYEEEANHAIDHLISIIEPTLVAILAVIIGVILLSVMLPLLGIMGSL</sequence>
<feature type="domain" description="Type II secretion system protein GspF" evidence="8">
    <location>
        <begin position="214"/>
        <end position="335"/>
    </location>
</feature>
<feature type="domain" description="Type II secretion system protein GspF" evidence="8">
    <location>
        <begin position="12"/>
        <end position="134"/>
    </location>
</feature>
<feature type="transmembrane region" description="Helical" evidence="7">
    <location>
        <begin position="110"/>
        <end position="133"/>
    </location>
</feature>
<evidence type="ECO:0000313" key="9">
    <source>
        <dbReference type="EMBL" id="MST88639.1"/>
    </source>
</evidence>
<evidence type="ECO:0000313" key="10">
    <source>
        <dbReference type="Proteomes" id="UP000442619"/>
    </source>
</evidence>
<comment type="similarity">
    <text evidence="2">Belongs to the GSP F family.</text>
</comment>
<dbReference type="RefSeq" id="WP_154514571.1">
    <property type="nucleotide sequence ID" value="NZ_VUNM01000004.1"/>
</dbReference>
<comment type="subcellular location">
    <subcellularLocation>
        <location evidence="1">Cell membrane</location>
        <topology evidence="1">Multi-pass membrane protein</topology>
    </subcellularLocation>
</comment>
<reference evidence="9 10" key="1">
    <citation type="submission" date="2019-08" db="EMBL/GenBank/DDBJ databases">
        <title>In-depth cultivation of the pig gut microbiome towards novel bacterial diversity and tailored functional studies.</title>
        <authorList>
            <person name="Wylensek D."/>
            <person name="Hitch T.C.A."/>
            <person name="Clavel T."/>
        </authorList>
    </citation>
    <scope>NUCLEOTIDE SEQUENCE [LARGE SCALE GENOMIC DNA]</scope>
    <source>
        <strain evidence="9 10">CA-Schmier-601-WT-3</strain>
    </source>
</reference>
<keyword evidence="5 7" id="KW-1133">Transmembrane helix</keyword>
<evidence type="ECO:0000256" key="7">
    <source>
        <dbReference type="SAM" id="Phobius"/>
    </source>
</evidence>
<dbReference type="PANTHER" id="PTHR30012:SF0">
    <property type="entry name" value="TYPE II SECRETION SYSTEM PROTEIN F-RELATED"/>
    <property type="match status" value="1"/>
</dbReference>
<dbReference type="InterPro" id="IPR042094">
    <property type="entry name" value="T2SS_GspF_sf"/>
</dbReference>
<dbReference type="PANTHER" id="PTHR30012">
    <property type="entry name" value="GENERAL SECRETION PATHWAY PROTEIN"/>
    <property type="match status" value="1"/>
</dbReference>
<evidence type="ECO:0000256" key="3">
    <source>
        <dbReference type="ARBA" id="ARBA00022475"/>
    </source>
</evidence>
<dbReference type="Pfam" id="PF00482">
    <property type="entry name" value="T2SSF"/>
    <property type="match status" value="2"/>
</dbReference>
<organism evidence="9 10">
    <name type="scientific">Sharpea porci</name>
    <dbReference type="NCBI Taxonomy" id="2652286"/>
    <lineage>
        <taxon>Bacteria</taxon>
        <taxon>Bacillati</taxon>
        <taxon>Bacillota</taxon>
        <taxon>Erysipelotrichia</taxon>
        <taxon>Erysipelotrichales</taxon>
        <taxon>Coprobacillaceae</taxon>
        <taxon>Sharpea</taxon>
    </lineage>
</organism>
<evidence type="ECO:0000256" key="6">
    <source>
        <dbReference type="ARBA" id="ARBA00023136"/>
    </source>
</evidence>
<evidence type="ECO:0000256" key="1">
    <source>
        <dbReference type="ARBA" id="ARBA00004651"/>
    </source>
</evidence>
<keyword evidence="4 7" id="KW-0812">Transmembrane</keyword>
<feature type="transmembrane region" description="Helical" evidence="7">
    <location>
        <begin position="317"/>
        <end position="340"/>
    </location>
</feature>
<dbReference type="EMBL" id="VUNM01000004">
    <property type="protein sequence ID" value="MST88639.1"/>
    <property type="molecule type" value="Genomic_DNA"/>
</dbReference>
<dbReference type="Gene3D" id="1.20.81.30">
    <property type="entry name" value="Type II secretion system (T2SS), domain F"/>
    <property type="match status" value="2"/>
</dbReference>
<evidence type="ECO:0000256" key="5">
    <source>
        <dbReference type="ARBA" id="ARBA00022989"/>
    </source>
</evidence>
<comment type="caution">
    <text evidence="9">The sequence shown here is derived from an EMBL/GenBank/DDBJ whole genome shotgun (WGS) entry which is preliminary data.</text>
</comment>
<gene>
    <name evidence="9" type="ORF">FYJ79_03440</name>
</gene>
<evidence type="ECO:0000259" key="8">
    <source>
        <dbReference type="Pfam" id="PF00482"/>
    </source>
</evidence>
<evidence type="ECO:0000256" key="2">
    <source>
        <dbReference type="ARBA" id="ARBA00005745"/>
    </source>
</evidence>
<keyword evidence="3" id="KW-1003">Cell membrane</keyword>
<dbReference type="InterPro" id="IPR018076">
    <property type="entry name" value="T2SS_GspF_dom"/>
</dbReference>